<dbReference type="PANTHER" id="PTHR43390:SF1">
    <property type="entry name" value="CHLOROPLAST PROCESSING PEPTIDASE"/>
    <property type="match status" value="1"/>
</dbReference>
<comment type="similarity">
    <text evidence="3 9">Belongs to the peptidase S26 family.</text>
</comment>
<reference evidence="11 12" key="1">
    <citation type="submission" date="2019-10" db="EMBL/GenBank/DDBJ databases">
        <title>Rubrobacter sp nov SCSIO 52090 isolated from a deep-sea sediment in the South China Sea.</title>
        <authorList>
            <person name="Chen R.W."/>
        </authorList>
    </citation>
    <scope>NUCLEOTIDE SEQUENCE [LARGE SCALE GENOMIC DNA]</scope>
    <source>
        <strain evidence="11 12">SCSIO 52909</strain>
    </source>
</reference>
<evidence type="ECO:0000313" key="12">
    <source>
        <dbReference type="Proteomes" id="UP000501452"/>
    </source>
</evidence>
<feature type="domain" description="Peptidase S26" evidence="10">
    <location>
        <begin position="26"/>
        <end position="186"/>
    </location>
</feature>
<sequence length="196" mass="21557">MNGEREARTRRINPTLKALLEIPAIALISFALVFGFVRPVVAAPFYVGSASMEPTLHGCKGCANDRLLINKLAYDVRAPKRGDIALFEDQQGGEDPLIKRVVGLPGDRLRLREGELYINGDPLEEPYVKNDPCKPGYPKTCSFGPVTVPENHYFMMGDNRTNSIDSRFFGPVPEEDVIGEALVRFWPPARAGGPGS</sequence>
<dbReference type="PROSITE" id="PS00761">
    <property type="entry name" value="SPASE_I_3"/>
    <property type="match status" value="1"/>
</dbReference>
<dbReference type="PRINTS" id="PR00727">
    <property type="entry name" value="LEADERPTASE"/>
</dbReference>
<dbReference type="Pfam" id="PF10502">
    <property type="entry name" value="Peptidase_S26"/>
    <property type="match status" value="1"/>
</dbReference>
<feature type="active site" evidence="7">
    <location>
        <position position="51"/>
    </location>
</feature>
<dbReference type="PANTHER" id="PTHR43390">
    <property type="entry name" value="SIGNAL PEPTIDASE I"/>
    <property type="match status" value="1"/>
</dbReference>
<feature type="transmembrane region" description="Helical" evidence="8">
    <location>
        <begin position="18"/>
        <end position="37"/>
    </location>
</feature>
<dbReference type="EC" id="3.4.21.89" evidence="4 8"/>
<evidence type="ECO:0000256" key="7">
    <source>
        <dbReference type="PIRSR" id="PIRSR600223-1"/>
    </source>
</evidence>
<comment type="subcellular location">
    <subcellularLocation>
        <location evidence="2">Cell membrane</location>
        <topology evidence="2">Single-pass type II membrane protein</topology>
    </subcellularLocation>
    <subcellularLocation>
        <location evidence="9">Membrane</location>
        <topology evidence="9">Single-pass type II membrane protein</topology>
    </subcellularLocation>
</comment>
<dbReference type="GO" id="GO:0005886">
    <property type="term" value="C:plasma membrane"/>
    <property type="evidence" value="ECO:0007669"/>
    <property type="project" value="UniProtKB-SubCell"/>
</dbReference>
<evidence type="ECO:0000256" key="3">
    <source>
        <dbReference type="ARBA" id="ARBA00009370"/>
    </source>
</evidence>
<dbReference type="GO" id="GO:0004252">
    <property type="term" value="F:serine-type endopeptidase activity"/>
    <property type="evidence" value="ECO:0007669"/>
    <property type="project" value="InterPro"/>
</dbReference>
<evidence type="ECO:0000256" key="8">
    <source>
        <dbReference type="RuleBase" id="RU003993"/>
    </source>
</evidence>
<organism evidence="11 12">
    <name type="scientific">Rubrobacter tropicus</name>
    <dbReference type="NCBI Taxonomy" id="2653851"/>
    <lineage>
        <taxon>Bacteria</taxon>
        <taxon>Bacillati</taxon>
        <taxon>Actinomycetota</taxon>
        <taxon>Rubrobacteria</taxon>
        <taxon>Rubrobacterales</taxon>
        <taxon>Rubrobacteraceae</taxon>
        <taxon>Rubrobacter</taxon>
    </lineage>
</organism>
<dbReference type="InterPro" id="IPR019758">
    <property type="entry name" value="Pept_S26A_signal_pept_1_CS"/>
</dbReference>
<evidence type="ECO:0000256" key="9">
    <source>
        <dbReference type="RuleBase" id="RU362042"/>
    </source>
</evidence>
<evidence type="ECO:0000256" key="5">
    <source>
        <dbReference type="ARBA" id="ARBA00022670"/>
    </source>
</evidence>
<dbReference type="InterPro" id="IPR019756">
    <property type="entry name" value="Pept_S26A_signal_pept_1_Ser-AS"/>
</dbReference>
<gene>
    <name evidence="11" type="primary">lepB</name>
    <name evidence="11" type="ORF">GBA63_00610</name>
</gene>
<feature type="active site" evidence="7">
    <location>
        <position position="99"/>
    </location>
</feature>
<evidence type="ECO:0000256" key="6">
    <source>
        <dbReference type="ARBA" id="ARBA00022801"/>
    </source>
</evidence>
<dbReference type="InterPro" id="IPR036286">
    <property type="entry name" value="LexA/Signal_pep-like_sf"/>
</dbReference>
<dbReference type="Gene3D" id="2.10.109.10">
    <property type="entry name" value="Umud Fragment, subunit A"/>
    <property type="match status" value="1"/>
</dbReference>
<keyword evidence="12" id="KW-1185">Reference proteome</keyword>
<evidence type="ECO:0000259" key="10">
    <source>
        <dbReference type="Pfam" id="PF10502"/>
    </source>
</evidence>
<dbReference type="CDD" id="cd06530">
    <property type="entry name" value="S26_SPase_I"/>
    <property type="match status" value="1"/>
</dbReference>
<comment type="catalytic activity">
    <reaction evidence="1 8">
        <text>Cleavage of hydrophobic, N-terminal signal or leader sequences from secreted and periplasmic proteins.</text>
        <dbReference type="EC" id="3.4.21.89"/>
    </reaction>
</comment>
<dbReference type="EMBL" id="CP045119">
    <property type="protein sequence ID" value="QIN81285.1"/>
    <property type="molecule type" value="Genomic_DNA"/>
</dbReference>
<dbReference type="NCBIfam" id="TIGR02227">
    <property type="entry name" value="sigpep_I_bact"/>
    <property type="match status" value="1"/>
</dbReference>
<dbReference type="GO" id="GO:0006465">
    <property type="term" value="P:signal peptide processing"/>
    <property type="evidence" value="ECO:0007669"/>
    <property type="project" value="InterPro"/>
</dbReference>
<dbReference type="Proteomes" id="UP000501452">
    <property type="component" value="Chromosome"/>
</dbReference>
<evidence type="ECO:0000256" key="4">
    <source>
        <dbReference type="ARBA" id="ARBA00013208"/>
    </source>
</evidence>
<dbReference type="InterPro" id="IPR000223">
    <property type="entry name" value="Pept_S26A_signal_pept_1"/>
</dbReference>
<dbReference type="RefSeq" id="WP_166172506.1">
    <property type="nucleotide sequence ID" value="NZ_CP045119.1"/>
</dbReference>
<accession>A0A6G8Q492</accession>
<keyword evidence="6 8" id="KW-0378">Hydrolase</keyword>
<dbReference type="InterPro" id="IPR019533">
    <property type="entry name" value="Peptidase_S26"/>
</dbReference>
<dbReference type="InterPro" id="IPR019757">
    <property type="entry name" value="Pept_S26A_signal_pept_1_Lys-AS"/>
</dbReference>
<dbReference type="SUPFAM" id="SSF51306">
    <property type="entry name" value="LexA/Signal peptidase"/>
    <property type="match status" value="1"/>
</dbReference>
<dbReference type="AlphaFoldDB" id="A0A6G8Q492"/>
<evidence type="ECO:0000313" key="11">
    <source>
        <dbReference type="EMBL" id="QIN81285.1"/>
    </source>
</evidence>
<protein>
    <recommendedName>
        <fullName evidence="4 8">Signal peptidase I</fullName>
        <ecNumber evidence="4 8">3.4.21.89</ecNumber>
    </recommendedName>
</protein>
<keyword evidence="8" id="KW-0472">Membrane</keyword>
<keyword evidence="8" id="KW-0812">Transmembrane</keyword>
<evidence type="ECO:0000256" key="2">
    <source>
        <dbReference type="ARBA" id="ARBA00004401"/>
    </source>
</evidence>
<dbReference type="PROSITE" id="PS00501">
    <property type="entry name" value="SPASE_I_1"/>
    <property type="match status" value="1"/>
</dbReference>
<keyword evidence="8" id="KW-1133">Transmembrane helix</keyword>
<keyword evidence="5 8" id="KW-0645">Protease</keyword>
<dbReference type="GO" id="GO:0009003">
    <property type="term" value="F:signal peptidase activity"/>
    <property type="evidence" value="ECO:0007669"/>
    <property type="project" value="UniProtKB-EC"/>
</dbReference>
<evidence type="ECO:0000256" key="1">
    <source>
        <dbReference type="ARBA" id="ARBA00000677"/>
    </source>
</evidence>
<name>A0A6G8Q492_9ACTN</name>
<dbReference type="KEGG" id="rub:GBA63_00610"/>
<proteinExistence type="inferred from homology"/>
<dbReference type="PROSITE" id="PS00760">
    <property type="entry name" value="SPASE_I_2"/>
    <property type="match status" value="1"/>
</dbReference>